<gene>
    <name evidence="4" type="ORF">CINCED_3A001462</name>
</gene>
<dbReference type="PANTHER" id="PTHR31019">
    <property type="entry name" value="SMALL INTEGRAL MEMBRANE PROTEIN 14"/>
    <property type="match status" value="1"/>
</dbReference>
<dbReference type="InterPro" id="IPR020309">
    <property type="entry name" value="Smim-14"/>
</dbReference>
<dbReference type="GO" id="GO:0005783">
    <property type="term" value="C:endoplasmic reticulum"/>
    <property type="evidence" value="ECO:0007669"/>
    <property type="project" value="TreeGrafter"/>
</dbReference>
<organism evidence="4 5">
    <name type="scientific">Cinara cedri</name>
    <dbReference type="NCBI Taxonomy" id="506608"/>
    <lineage>
        <taxon>Eukaryota</taxon>
        <taxon>Metazoa</taxon>
        <taxon>Ecdysozoa</taxon>
        <taxon>Arthropoda</taxon>
        <taxon>Hexapoda</taxon>
        <taxon>Insecta</taxon>
        <taxon>Pterygota</taxon>
        <taxon>Neoptera</taxon>
        <taxon>Paraneoptera</taxon>
        <taxon>Hemiptera</taxon>
        <taxon>Sternorrhyncha</taxon>
        <taxon>Aphidomorpha</taxon>
        <taxon>Aphidoidea</taxon>
        <taxon>Aphididae</taxon>
        <taxon>Lachninae</taxon>
        <taxon>Cinara</taxon>
    </lineage>
</organism>
<evidence type="ECO:0000256" key="3">
    <source>
        <dbReference type="SAM" id="Phobius"/>
    </source>
</evidence>
<keyword evidence="3" id="KW-0812">Transmembrane</keyword>
<protein>
    <recommendedName>
        <fullName evidence="1">Small integral membrane protein 14</fullName>
    </recommendedName>
</protein>
<evidence type="ECO:0000313" key="5">
    <source>
        <dbReference type="Proteomes" id="UP000325440"/>
    </source>
</evidence>
<reference evidence="4 5" key="1">
    <citation type="submission" date="2019-08" db="EMBL/GenBank/DDBJ databases">
        <authorList>
            <person name="Alioto T."/>
            <person name="Alioto T."/>
            <person name="Gomez Garrido J."/>
        </authorList>
    </citation>
    <scope>NUCLEOTIDE SEQUENCE [LARGE SCALE GENOMIC DNA]</scope>
</reference>
<dbReference type="Proteomes" id="UP000325440">
    <property type="component" value="Unassembled WGS sequence"/>
</dbReference>
<evidence type="ECO:0000313" key="4">
    <source>
        <dbReference type="EMBL" id="VVC41403.1"/>
    </source>
</evidence>
<dbReference type="PANTHER" id="PTHR31019:SF1">
    <property type="entry name" value="SMALL INTEGRAL MEMBRANE PROTEIN 14"/>
    <property type="match status" value="1"/>
</dbReference>
<keyword evidence="3" id="KW-1133">Transmembrane helix</keyword>
<feature type="compositionally biased region" description="Pro residues" evidence="2">
    <location>
        <begin position="100"/>
        <end position="109"/>
    </location>
</feature>
<accession>A0A5E4N9C8</accession>
<dbReference type="Pfam" id="PF11027">
    <property type="entry name" value="DUF2615"/>
    <property type="match status" value="1"/>
</dbReference>
<evidence type="ECO:0000256" key="2">
    <source>
        <dbReference type="SAM" id="MobiDB-lite"/>
    </source>
</evidence>
<feature type="region of interest" description="Disordered" evidence="2">
    <location>
        <begin position="81"/>
        <end position="109"/>
    </location>
</feature>
<keyword evidence="3" id="KW-0472">Membrane</keyword>
<sequence length="109" mass="11935">MSENDPCECFWNHELSMQRLLSLLRQSQSACTDIDCLDSVQRLDGPLASNSEDSNFILLSGMWILVALALYFLRPNPARKHDDTIQKLPGGGSGNSGSDDPPPPTMGTQ</sequence>
<feature type="transmembrane region" description="Helical" evidence="3">
    <location>
        <begin position="56"/>
        <end position="73"/>
    </location>
</feature>
<keyword evidence="5" id="KW-1185">Reference proteome</keyword>
<proteinExistence type="predicted"/>
<evidence type="ECO:0000256" key="1">
    <source>
        <dbReference type="ARBA" id="ARBA00017902"/>
    </source>
</evidence>
<name>A0A5E4N9C8_9HEMI</name>
<dbReference type="AlphaFoldDB" id="A0A5E4N9C8"/>
<dbReference type="EMBL" id="CABPRJ010001918">
    <property type="protein sequence ID" value="VVC41403.1"/>
    <property type="molecule type" value="Genomic_DNA"/>
</dbReference>
<dbReference type="OrthoDB" id="10054061at2759"/>